<comment type="caution">
    <text evidence="5">The sequence shown here is derived from an EMBL/GenBank/DDBJ whole genome shotgun (WGS) entry which is preliminary data.</text>
</comment>
<accession>A0ABV6AU90</accession>
<gene>
    <name evidence="5" type="ORF">ACFFLM_03570</name>
</gene>
<evidence type="ECO:0000259" key="4">
    <source>
        <dbReference type="Pfam" id="PF00294"/>
    </source>
</evidence>
<dbReference type="PANTHER" id="PTHR43320:SF2">
    <property type="entry name" value="2-DEHYDRO-3-DEOXYGLUCONOKINASE_2-DEHYDRO-3-DEOXYGALACTONOKINASE"/>
    <property type="match status" value="1"/>
</dbReference>
<dbReference type="CDD" id="cd01166">
    <property type="entry name" value="KdgK"/>
    <property type="match status" value="1"/>
</dbReference>
<name>A0ABV6AU90_9DEIO</name>
<evidence type="ECO:0000313" key="6">
    <source>
        <dbReference type="Proteomes" id="UP001589733"/>
    </source>
</evidence>
<keyword evidence="2" id="KW-0808">Transferase</keyword>
<dbReference type="Gene3D" id="3.40.1190.20">
    <property type="match status" value="1"/>
</dbReference>
<dbReference type="Pfam" id="PF00294">
    <property type="entry name" value="PfkB"/>
    <property type="match status" value="1"/>
</dbReference>
<organism evidence="5 6">
    <name type="scientific">Deinococcus oregonensis</name>
    <dbReference type="NCBI Taxonomy" id="1805970"/>
    <lineage>
        <taxon>Bacteria</taxon>
        <taxon>Thermotogati</taxon>
        <taxon>Deinococcota</taxon>
        <taxon>Deinococci</taxon>
        <taxon>Deinococcales</taxon>
        <taxon>Deinococcaceae</taxon>
        <taxon>Deinococcus</taxon>
    </lineage>
</organism>
<comment type="similarity">
    <text evidence="1">Belongs to the carbohydrate kinase PfkB family.</text>
</comment>
<dbReference type="InterPro" id="IPR011611">
    <property type="entry name" value="PfkB_dom"/>
</dbReference>
<reference evidence="5 6" key="1">
    <citation type="submission" date="2024-09" db="EMBL/GenBank/DDBJ databases">
        <authorList>
            <person name="Sun Q."/>
            <person name="Mori K."/>
        </authorList>
    </citation>
    <scope>NUCLEOTIDE SEQUENCE [LARGE SCALE GENOMIC DNA]</scope>
    <source>
        <strain evidence="5 6">JCM 13503</strain>
    </source>
</reference>
<evidence type="ECO:0000256" key="2">
    <source>
        <dbReference type="ARBA" id="ARBA00022679"/>
    </source>
</evidence>
<evidence type="ECO:0000313" key="5">
    <source>
        <dbReference type="EMBL" id="MFB9991062.1"/>
    </source>
</evidence>
<keyword evidence="6" id="KW-1185">Reference proteome</keyword>
<dbReference type="Proteomes" id="UP001589733">
    <property type="component" value="Unassembled WGS sequence"/>
</dbReference>
<dbReference type="EMBL" id="JBHLYR010000011">
    <property type="protein sequence ID" value="MFB9991062.1"/>
    <property type="molecule type" value="Genomic_DNA"/>
</dbReference>
<proteinExistence type="inferred from homology"/>
<feature type="domain" description="Carbohydrate kinase PfkB" evidence="4">
    <location>
        <begin position="4"/>
        <end position="289"/>
    </location>
</feature>
<evidence type="ECO:0000256" key="1">
    <source>
        <dbReference type="ARBA" id="ARBA00010688"/>
    </source>
</evidence>
<dbReference type="RefSeq" id="WP_380005622.1">
    <property type="nucleotide sequence ID" value="NZ_JBHLYR010000011.1"/>
</dbReference>
<dbReference type="InterPro" id="IPR029056">
    <property type="entry name" value="Ribokinase-like"/>
</dbReference>
<protein>
    <submittedName>
        <fullName evidence="5">Sugar kinase</fullName>
    </submittedName>
</protein>
<dbReference type="InterPro" id="IPR052700">
    <property type="entry name" value="Carb_kinase_PfkB-like"/>
</dbReference>
<dbReference type="GO" id="GO:0016301">
    <property type="term" value="F:kinase activity"/>
    <property type="evidence" value="ECO:0007669"/>
    <property type="project" value="UniProtKB-KW"/>
</dbReference>
<dbReference type="PANTHER" id="PTHR43320">
    <property type="entry name" value="SUGAR KINASE"/>
    <property type="match status" value="1"/>
</dbReference>
<keyword evidence="3 5" id="KW-0418">Kinase</keyword>
<sequence length="310" mass="32039">MSGVLTYGETLLKLLLPPAQRLESLGALQAECAGSELNVAAALVTLGRPAAWVSALPAGPLGAWVRGQVRALHVTDLSVVREGRLGTFYLEDHHSPRASRVIYDRAGSAFTHLTAADFDPDWLAGRAALHVSGISLVLGEGPRNLALTLIQQARAAGLLVSVDLNHRRLLLPEAEAPAAYGPALEQADLIFVAQRDTALLGGLDSLRALNPAALLVQTLGAAGSLLLLPTGQTVTQAALPAQGPGRVGRGDAFAAGFLHAHLNGESPARSLAFASACAALKTTLPGDQLQATEAQAWAVLNAASAGEPLR</sequence>
<evidence type="ECO:0000256" key="3">
    <source>
        <dbReference type="ARBA" id="ARBA00022777"/>
    </source>
</evidence>
<dbReference type="SUPFAM" id="SSF53613">
    <property type="entry name" value="Ribokinase-like"/>
    <property type="match status" value="1"/>
</dbReference>